<dbReference type="AlphaFoldDB" id="A0A450XFQ0"/>
<proteinExistence type="predicted"/>
<dbReference type="EMBL" id="CAADFP010000057">
    <property type="protein sequence ID" value="VFK28064.1"/>
    <property type="molecule type" value="Genomic_DNA"/>
</dbReference>
<gene>
    <name evidence="1" type="ORF">BECKLPF1236A_GA0070988_100619</name>
    <name evidence="2" type="ORF">BECKLPF1236C_GA0070990_100579</name>
</gene>
<dbReference type="EMBL" id="CAADFM010000061">
    <property type="protein sequence ID" value="VFK11893.1"/>
    <property type="molecule type" value="Genomic_DNA"/>
</dbReference>
<accession>A0A450XFQ0</accession>
<evidence type="ECO:0000313" key="1">
    <source>
        <dbReference type="EMBL" id="VFK11893.1"/>
    </source>
</evidence>
<evidence type="ECO:0000313" key="2">
    <source>
        <dbReference type="EMBL" id="VFK28064.1"/>
    </source>
</evidence>
<sequence>MASKFFAWRWLVAGSGSLSRANQVCIPAAPHSIPDSIILIEMDYQSSTSAFSRITSFTGTSSYPFELPVETLFIASCTDSPSMIFPNTQ</sequence>
<name>A0A450XFQ0_9GAMM</name>
<reference evidence="2" key="1">
    <citation type="submission" date="2019-02" db="EMBL/GenBank/DDBJ databases">
        <authorList>
            <person name="Gruber-Vodicka R. H."/>
            <person name="Seah K. B. B."/>
        </authorList>
    </citation>
    <scope>NUCLEOTIDE SEQUENCE</scope>
    <source>
        <strain evidence="1">BECK_S312</strain>
        <strain evidence="2">BECK_S426</strain>
    </source>
</reference>
<organism evidence="2">
    <name type="scientific">Candidatus Kentrum sp. LPFa</name>
    <dbReference type="NCBI Taxonomy" id="2126335"/>
    <lineage>
        <taxon>Bacteria</taxon>
        <taxon>Pseudomonadati</taxon>
        <taxon>Pseudomonadota</taxon>
        <taxon>Gammaproteobacteria</taxon>
        <taxon>Candidatus Kentrum</taxon>
    </lineage>
</organism>
<protein>
    <submittedName>
        <fullName evidence="2">Uncharacterized protein</fullName>
    </submittedName>
</protein>